<reference evidence="1" key="1">
    <citation type="submission" date="2020-08" db="EMBL/GenBank/DDBJ databases">
        <authorList>
            <person name="Liu C."/>
            <person name="Sun Q."/>
        </authorList>
    </citation>
    <scope>NUCLEOTIDE SEQUENCE</scope>
    <source>
        <strain evidence="1">BX16</strain>
    </source>
</reference>
<dbReference type="EMBL" id="JACRWC010000025">
    <property type="protein sequence ID" value="MBC5998644.1"/>
    <property type="molecule type" value="Genomic_DNA"/>
</dbReference>
<evidence type="ECO:0000313" key="1">
    <source>
        <dbReference type="EMBL" id="MBC5998644.1"/>
    </source>
</evidence>
<dbReference type="RefSeq" id="WP_249286203.1">
    <property type="nucleotide sequence ID" value="NZ_JACRWC010000025.1"/>
</dbReference>
<accession>A0A923SKW4</accession>
<evidence type="ECO:0000313" key="2">
    <source>
        <dbReference type="Proteomes" id="UP000644115"/>
    </source>
</evidence>
<sequence length="161" mass="18536">MARVFFGKMNSQADTKKLVYTTPNRGLLGELQIGDYAFIKLQNETKPASVKRLWKLNSIQGNDGEFVASFDEICQFDPVPLLKFEALDLFVLDMNLLNKCNKQTKGLSFYNLSLINEKKFKELTSSSEELCKYLADENHYRKFTKAERKKDVASKTIDVQF</sequence>
<dbReference type="AlphaFoldDB" id="A0A923SKW4"/>
<comment type="caution">
    <text evidence="1">The sequence shown here is derived from an EMBL/GenBank/DDBJ whole genome shotgun (WGS) entry which is preliminary data.</text>
</comment>
<keyword evidence="2" id="KW-1185">Reference proteome</keyword>
<organism evidence="1 2">
    <name type="scientific">Lentihominibacter faecis</name>
    <dbReference type="NCBI Taxonomy" id="2764712"/>
    <lineage>
        <taxon>Bacteria</taxon>
        <taxon>Bacillati</taxon>
        <taxon>Bacillota</taxon>
        <taxon>Clostridia</taxon>
        <taxon>Peptostreptococcales</taxon>
        <taxon>Anaerovoracaceae</taxon>
        <taxon>Lentihominibacter</taxon>
    </lineage>
</organism>
<protein>
    <submittedName>
        <fullName evidence="1">Uncharacterized protein</fullName>
    </submittedName>
</protein>
<name>A0A923SKW4_9FIRM</name>
<feature type="non-terminal residue" evidence="1">
    <location>
        <position position="161"/>
    </location>
</feature>
<dbReference type="Proteomes" id="UP000644115">
    <property type="component" value="Unassembled WGS sequence"/>
</dbReference>
<gene>
    <name evidence="1" type="ORF">H8876_01225</name>
</gene>
<proteinExistence type="predicted"/>